<dbReference type="GO" id="GO:0006631">
    <property type="term" value="P:fatty acid metabolic process"/>
    <property type="evidence" value="ECO:0007669"/>
    <property type="project" value="TreeGrafter"/>
</dbReference>
<dbReference type="Gene3D" id="3.40.50.1820">
    <property type="entry name" value="alpha/beta hydrolase"/>
    <property type="match status" value="1"/>
</dbReference>
<dbReference type="Gene3D" id="2.60.40.2240">
    <property type="entry name" value="Acyl-CoA thioester hydrolase/BAAT N-terminal domain"/>
    <property type="match status" value="1"/>
</dbReference>
<dbReference type="InterPro" id="IPR016662">
    <property type="entry name" value="Acyl-CoA_thioEstase_long-chain"/>
</dbReference>
<dbReference type="InterPro" id="IPR042490">
    <property type="entry name" value="Thio_Ohase/BAAT_N"/>
</dbReference>
<dbReference type="Pfam" id="PF08840">
    <property type="entry name" value="BAAT_C"/>
    <property type="match status" value="1"/>
</dbReference>
<feature type="domain" description="BAAT/Acyl-CoA thioester hydrolase C-terminal" evidence="4">
    <location>
        <begin position="196"/>
        <end position="403"/>
    </location>
</feature>
<dbReference type="OMA" id="FMSETRA"/>
<feature type="active site" description="Charge relay system" evidence="2">
    <location>
        <position position="224"/>
    </location>
</feature>
<evidence type="ECO:0000313" key="5">
    <source>
        <dbReference type="Ensembl" id="ENSSFAP00005056677.1"/>
    </source>
</evidence>
<evidence type="ECO:0000256" key="1">
    <source>
        <dbReference type="ARBA" id="ARBA00006538"/>
    </source>
</evidence>
<protein>
    <submittedName>
        <fullName evidence="5">Uncharacterized protein</fullName>
    </submittedName>
</protein>
<dbReference type="PANTHER" id="PTHR10824:SF17">
    <property type="entry name" value="ACYL-COENZYME A THIOESTERASE 6"/>
    <property type="match status" value="1"/>
</dbReference>
<dbReference type="SUPFAM" id="SSF53474">
    <property type="entry name" value="alpha/beta-Hydrolases"/>
    <property type="match status" value="1"/>
</dbReference>
<dbReference type="Pfam" id="PF04775">
    <property type="entry name" value="Bile_Hydr_Trans"/>
    <property type="match status" value="1"/>
</dbReference>
<evidence type="ECO:0000259" key="3">
    <source>
        <dbReference type="Pfam" id="PF04775"/>
    </source>
</evidence>
<dbReference type="GO" id="GO:0006637">
    <property type="term" value="P:acyl-CoA metabolic process"/>
    <property type="evidence" value="ECO:0007669"/>
    <property type="project" value="InterPro"/>
</dbReference>
<dbReference type="PIRSF" id="PIRSF016521">
    <property type="entry name" value="Acyl-CoA_hydro"/>
    <property type="match status" value="1"/>
</dbReference>
<reference evidence="5" key="2">
    <citation type="submission" date="2025-08" db="UniProtKB">
        <authorList>
            <consortium name="Ensembl"/>
        </authorList>
    </citation>
    <scope>IDENTIFICATION</scope>
</reference>
<feature type="active site" description="Charge relay system" evidence="2">
    <location>
        <position position="353"/>
    </location>
</feature>
<dbReference type="InParanoid" id="A0A672JU34"/>
<proteinExistence type="inferred from homology"/>
<organism evidence="5 6">
    <name type="scientific">Salarias fasciatus</name>
    <name type="common">Jewelled blenny</name>
    <name type="synonym">Blennius fasciatus</name>
    <dbReference type="NCBI Taxonomy" id="181472"/>
    <lineage>
        <taxon>Eukaryota</taxon>
        <taxon>Metazoa</taxon>
        <taxon>Chordata</taxon>
        <taxon>Craniata</taxon>
        <taxon>Vertebrata</taxon>
        <taxon>Euteleostomi</taxon>
        <taxon>Actinopterygii</taxon>
        <taxon>Neopterygii</taxon>
        <taxon>Teleostei</taxon>
        <taxon>Neoteleostei</taxon>
        <taxon>Acanthomorphata</taxon>
        <taxon>Ovalentaria</taxon>
        <taxon>Blenniimorphae</taxon>
        <taxon>Blenniiformes</taxon>
        <taxon>Blennioidei</taxon>
        <taxon>Blenniidae</taxon>
        <taxon>Salariinae</taxon>
        <taxon>Salarias</taxon>
    </lineage>
</organism>
<sequence length="415" mass="45717">IFQLQLLPRARCLFDEPIQVKVSGLKSYQVVTMKARSTDERGRLFKSSAVYRADESGEIDLNRDPSLSGSYIGVEPMGLLWSLSPETLHKLFTKLKALIPHVVKISVHEEGEEGQMLAEVTNERFLIADGVSRVPVSEGNIQGILFTPPGEGPFPAVLDLCTFMSETRACLLANKGFMALAVAVFHDKPCNVKELHLDPHQEAVDFLLKQPKVGSKGVGVLSRSKAGDVALALGAFVPGVEAIVWINGCSASSGFPLFYRKCQILSPLSSDISKAIPTESGASIIKHIIEDPLAEENKGSLVPVQKVEGRLLFVASGDDMNWDSKGYMDEMVERLKHHGKNNFETVYYTLAGHLLEPPYYPFCPSSFHIMTPYPVLWGGEPKAHITAEMDLHEKIQEFFKTHLRYGVGGIIPSLQ</sequence>
<evidence type="ECO:0000313" key="6">
    <source>
        <dbReference type="Proteomes" id="UP000472267"/>
    </source>
</evidence>
<comment type="similarity">
    <text evidence="1">Belongs to the C/M/P thioester hydrolase family.</text>
</comment>
<reference evidence="5" key="3">
    <citation type="submission" date="2025-09" db="UniProtKB">
        <authorList>
            <consortium name="Ensembl"/>
        </authorList>
    </citation>
    <scope>IDENTIFICATION</scope>
</reference>
<evidence type="ECO:0000259" key="4">
    <source>
        <dbReference type="Pfam" id="PF08840"/>
    </source>
</evidence>
<dbReference type="InterPro" id="IPR014940">
    <property type="entry name" value="BAAT_C"/>
</dbReference>
<gene>
    <name evidence="5" type="primary">LOC115405450</name>
</gene>
<accession>A0A672JU34</accession>
<evidence type="ECO:0000256" key="2">
    <source>
        <dbReference type="PIRSR" id="PIRSR016521-1"/>
    </source>
</evidence>
<feature type="active site" description="Charge relay system" evidence="2">
    <location>
        <position position="319"/>
    </location>
</feature>
<dbReference type="InterPro" id="IPR029058">
    <property type="entry name" value="AB_hydrolase_fold"/>
</dbReference>
<dbReference type="FunFam" id="3.40.50.1820:FF:000024">
    <property type="entry name" value="acyl-coenzyme A thioesterase 4"/>
    <property type="match status" value="1"/>
</dbReference>
<dbReference type="AlphaFoldDB" id="A0A672JU34"/>
<name>A0A672JU34_SALFA</name>
<feature type="domain" description="Acyl-CoA thioester hydrolase/bile acid-CoA amino acid N-acetyltransferase" evidence="3">
    <location>
        <begin position="15"/>
        <end position="138"/>
    </location>
</feature>
<dbReference type="GO" id="GO:0047617">
    <property type="term" value="F:fatty acyl-CoA hydrolase activity"/>
    <property type="evidence" value="ECO:0007669"/>
    <property type="project" value="TreeGrafter"/>
</dbReference>
<dbReference type="PANTHER" id="PTHR10824">
    <property type="entry name" value="ACYL-COENZYME A THIOESTERASE-RELATED"/>
    <property type="match status" value="1"/>
</dbReference>
<dbReference type="Ensembl" id="ENSSFAT00005058396.1">
    <property type="protein sequence ID" value="ENSSFAP00005056677.1"/>
    <property type="gene ID" value="ENSSFAG00005026787.1"/>
</dbReference>
<dbReference type="Proteomes" id="UP000472267">
    <property type="component" value="Chromosome 18"/>
</dbReference>
<reference evidence="5" key="1">
    <citation type="submission" date="2019-06" db="EMBL/GenBank/DDBJ databases">
        <authorList>
            <consortium name="Wellcome Sanger Institute Data Sharing"/>
        </authorList>
    </citation>
    <scope>NUCLEOTIDE SEQUENCE [LARGE SCALE GENOMIC DNA]</scope>
</reference>
<dbReference type="InterPro" id="IPR006862">
    <property type="entry name" value="Thio_Ohase/aa_AcTrfase"/>
</dbReference>
<keyword evidence="6" id="KW-1185">Reference proteome</keyword>